<dbReference type="AlphaFoldDB" id="A0A7T8JX54"/>
<reference evidence="2" key="1">
    <citation type="submission" date="2021-01" db="EMBL/GenBank/DDBJ databases">
        <title>Caligus Genome Assembly.</title>
        <authorList>
            <person name="Gallardo-Escarate C."/>
        </authorList>
    </citation>
    <scope>NUCLEOTIDE SEQUENCE [LARGE SCALE GENOMIC DNA]</scope>
</reference>
<dbReference type="EMBL" id="CP045902">
    <property type="protein sequence ID" value="QQP38457.1"/>
    <property type="molecule type" value="Genomic_DNA"/>
</dbReference>
<gene>
    <name evidence="1" type="ORF">FKW44_019030</name>
</gene>
<accession>A0A7T8JX54</accession>
<keyword evidence="2" id="KW-1185">Reference proteome</keyword>
<dbReference type="Proteomes" id="UP000595437">
    <property type="component" value="Chromosome 13"/>
</dbReference>
<name>A0A7T8JX54_CALRO</name>
<evidence type="ECO:0000313" key="2">
    <source>
        <dbReference type="Proteomes" id="UP000595437"/>
    </source>
</evidence>
<protein>
    <submittedName>
        <fullName evidence="1">Uncharacterized protein</fullName>
    </submittedName>
</protein>
<evidence type="ECO:0000313" key="1">
    <source>
        <dbReference type="EMBL" id="QQP38457.1"/>
    </source>
</evidence>
<sequence length="66" mass="7501">MSELFGKYLFLSPATPRDIDCDMYGLYSISFLNLNNKPYRDIRGEFSKFGDILRLTSGAEGTPRNS</sequence>
<proteinExistence type="predicted"/>
<organism evidence="1 2">
    <name type="scientific">Caligus rogercresseyi</name>
    <name type="common">Sea louse</name>
    <dbReference type="NCBI Taxonomy" id="217165"/>
    <lineage>
        <taxon>Eukaryota</taxon>
        <taxon>Metazoa</taxon>
        <taxon>Ecdysozoa</taxon>
        <taxon>Arthropoda</taxon>
        <taxon>Crustacea</taxon>
        <taxon>Multicrustacea</taxon>
        <taxon>Hexanauplia</taxon>
        <taxon>Copepoda</taxon>
        <taxon>Siphonostomatoida</taxon>
        <taxon>Caligidae</taxon>
        <taxon>Caligus</taxon>
    </lineage>
</organism>